<dbReference type="InterPro" id="IPR003309">
    <property type="entry name" value="SCAN_dom"/>
</dbReference>
<evidence type="ECO:0000259" key="14">
    <source>
        <dbReference type="PROSITE" id="PS50157"/>
    </source>
</evidence>
<keyword evidence="8" id="KW-0805">Transcription regulation</keyword>
<dbReference type="GO" id="GO:0001817">
    <property type="term" value="P:regulation of cytokine production"/>
    <property type="evidence" value="ECO:0007669"/>
    <property type="project" value="TreeGrafter"/>
</dbReference>
<dbReference type="SUPFAM" id="SSF57667">
    <property type="entry name" value="beta-beta-alpha zinc fingers"/>
    <property type="match status" value="5"/>
</dbReference>
<dbReference type="PANTHER" id="PTHR24399:SF54">
    <property type="entry name" value="GASTRULA ZINC FINGER PROTEIN XLCGF26.1-LIKE-RELATED"/>
    <property type="match status" value="1"/>
</dbReference>
<feature type="region of interest" description="Disordered" evidence="13">
    <location>
        <begin position="274"/>
        <end position="360"/>
    </location>
</feature>
<feature type="domain" description="C2H2-type" evidence="14">
    <location>
        <begin position="626"/>
        <end position="653"/>
    </location>
</feature>
<evidence type="ECO:0000256" key="4">
    <source>
        <dbReference type="ARBA" id="ARBA00022723"/>
    </source>
</evidence>
<dbReference type="FunFam" id="3.30.160.60:FF:002343">
    <property type="entry name" value="Zinc finger protein 33A"/>
    <property type="match status" value="4"/>
</dbReference>
<evidence type="ECO:0000256" key="10">
    <source>
        <dbReference type="ARBA" id="ARBA00023163"/>
    </source>
</evidence>
<dbReference type="SUPFAM" id="SSF47353">
    <property type="entry name" value="Retrovirus capsid dimerization domain-like"/>
    <property type="match status" value="1"/>
</dbReference>
<dbReference type="AlphaFoldDB" id="A0AA35JZI3"/>
<dbReference type="GO" id="GO:0001227">
    <property type="term" value="F:DNA-binding transcription repressor activity, RNA polymerase II-specific"/>
    <property type="evidence" value="ECO:0007669"/>
    <property type="project" value="TreeGrafter"/>
</dbReference>
<dbReference type="SMART" id="SM00355">
    <property type="entry name" value="ZnF_C2H2"/>
    <property type="match status" value="8"/>
</dbReference>
<keyword evidence="4" id="KW-0479">Metal-binding</keyword>
<evidence type="ECO:0000256" key="7">
    <source>
        <dbReference type="ARBA" id="ARBA00022833"/>
    </source>
</evidence>
<dbReference type="FunFam" id="3.30.160.60:FF:002061">
    <property type="entry name" value="Uncharacterized protein"/>
    <property type="match status" value="1"/>
</dbReference>
<protein>
    <submittedName>
        <fullName evidence="16">Finger 271-like</fullName>
    </submittedName>
</protein>
<evidence type="ECO:0000256" key="1">
    <source>
        <dbReference type="ARBA" id="ARBA00003767"/>
    </source>
</evidence>
<reference evidence="16" key="1">
    <citation type="submission" date="2022-12" db="EMBL/GenBank/DDBJ databases">
        <authorList>
            <person name="Alioto T."/>
            <person name="Alioto T."/>
            <person name="Gomez Garrido J."/>
        </authorList>
    </citation>
    <scope>NUCLEOTIDE SEQUENCE</scope>
</reference>
<feature type="region of interest" description="Disordered" evidence="13">
    <location>
        <begin position="1"/>
        <end position="42"/>
    </location>
</feature>
<feature type="compositionally biased region" description="Acidic residues" evidence="13">
    <location>
        <begin position="14"/>
        <end position="25"/>
    </location>
</feature>
<feature type="domain" description="C2H2-type" evidence="14">
    <location>
        <begin position="485"/>
        <end position="512"/>
    </location>
</feature>
<evidence type="ECO:0000256" key="12">
    <source>
        <dbReference type="PROSITE-ProRule" id="PRU00042"/>
    </source>
</evidence>
<evidence type="ECO:0000256" key="9">
    <source>
        <dbReference type="ARBA" id="ARBA00023125"/>
    </source>
</evidence>
<dbReference type="PROSITE" id="PS50804">
    <property type="entry name" value="SCAN_BOX"/>
    <property type="match status" value="1"/>
</dbReference>
<evidence type="ECO:0000256" key="3">
    <source>
        <dbReference type="ARBA" id="ARBA00006991"/>
    </source>
</evidence>
<gene>
    <name evidence="16" type="ORF">PODLI_1B029085</name>
</gene>
<accession>A0AA35JZI3</accession>
<evidence type="ECO:0000313" key="16">
    <source>
        <dbReference type="EMBL" id="CAI5768421.1"/>
    </source>
</evidence>
<feature type="domain" description="C2H2-type" evidence="14">
    <location>
        <begin position="654"/>
        <end position="681"/>
    </location>
</feature>
<dbReference type="GO" id="GO:0000978">
    <property type="term" value="F:RNA polymerase II cis-regulatory region sequence-specific DNA binding"/>
    <property type="evidence" value="ECO:0007669"/>
    <property type="project" value="TreeGrafter"/>
</dbReference>
<evidence type="ECO:0000259" key="15">
    <source>
        <dbReference type="PROSITE" id="PS50804"/>
    </source>
</evidence>
<dbReference type="PROSITE" id="PS00028">
    <property type="entry name" value="ZINC_FINGER_C2H2_1"/>
    <property type="match status" value="8"/>
</dbReference>
<dbReference type="FunFam" id="1.10.4020.10:FF:000001">
    <property type="entry name" value="zinc finger protein 263 isoform X1"/>
    <property type="match status" value="1"/>
</dbReference>
<dbReference type="SMART" id="SM00431">
    <property type="entry name" value="SCAN"/>
    <property type="match status" value="1"/>
</dbReference>
<sequence>MADQQRILGGQAALDEDQMDEEDLTGPEQVEGSGRRGKAPHGILHPRSVRRLMKRITIPWVKEEAEEGLLQSQGSEWLESPGGKQAPCSQPTEPAMPWGDIKAFLAHFEGAGEANQWATRLGEAAEEGLGGPNARESYGKMKAAILRGEASCREWQRQRFRLFCYEEAEGPREVCGQLRDFCHQWLKPERRSKEQILELVILEQFLAVLPSEMQGWVKGSDPETCGQAVALAEEFLLRQREGERQEEEVLGLFEEGAGDSLEGEQILLDSNQTQLDSELEQENDPADGSVCRDLEGSSENEASVGNPEQTEVDGALLRREKCVSRHHPKPGQTSKKWLRTRRKQECSPDKRSGASFLGVDDVKDTPARSAFEKVEPCEEEGGDFGDDADFLIDAEGKPHKRSEFATPSQRAEFMKHRAGAQVASEKICCCLSCEKSLHSDLSPAEHEQSDAQEEEACRCSDCGENLDRGLALVKRAIIHAGEKRYACLTCGEKFSLYSSLMKHKRTHAGEEMYAPFEAGKRICRSDSPPSVPEKTLAAEKPYTCPTCGKSFSKSSGLRFHKRIHTGERPYTCGDCGKSFSQRSNLILHQRTHTGVKPFRCSECGKSFLRSSDLVRHEITHTGEKPYTCAECGRSFGHNSTLIAHERTHTGEKPYKCSICGRSFRHHSGLIKHERTHTGERPYACPACGKGFSQSSGLTLHMRTHTGEKPYQCSACGKSYSQRSKLTKHERTHLTE</sequence>
<dbReference type="Pfam" id="PF02023">
    <property type="entry name" value="SCAN"/>
    <property type="match status" value="1"/>
</dbReference>
<comment type="subcellular location">
    <subcellularLocation>
        <location evidence="2">Nucleus</location>
    </subcellularLocation>
</comment>
<dbReference type="GO" id="GO:0008270">
    <property type="term" value="F:zinc ion binding"/>
    <property type="evidence" value="ECO:0007669"/>
    <property type="project" value="UniProtKB-KW"/>
</dbReference>
<evidence type="ECO:0000256" key="11">
    <source>
        <dbReference type="ARBA" id="ARBA00023242"/>
    </source>
</evidence>
<keyword evidence="9" id="KW-0238">DNA-binding</keyword>
<dbReference type="EMBL" id="OX395127">
    <property type="protein sequence ID" value="CAI5768421.1"/>
    <property type="molecule type" value="Genomic_DNA"/>
</dbReference>
<evidence type="ECO:0000256" key="8">
    <source>
        <dbReference type="ARBA" id="ARBA00023015"/>
    </source>
</evidence>
<dbReference type="InterPro" id="IPR038269">
    <property type="entry name" value="SCAN_sf"/>
</dbReference>
<dbReference type="Proteomes" id="UP001178461">
    <property type="component" value="Chromosome 2"/>
</dbReference>
<feature type="domain" description="SCAN box" evidence="15">
    <location>
        <begin position="157"/>
        <end position="235"/>
    </location>
</feature>
<feature type="domain" description="C2H2-type" evidence="14">
    <location>
        <begin position="682"/>
        <end position="709"/>
    </location>
</feature>
<dbReference type="FunFam" id="3.30.160.60:FF:000135">
    <property type="entry name" value="Zinc finger protein 358"/>
    <property type="match status" value="1"/>
</dbReference>
<dbReference type="GO" id="GO:0005654">
    <property type="term" value="C:nucleoplasm"/>
    <property type="evidence" value="ECO:0007669"/>
    <property type="project" value="TreeGrafter"/>
</dbReference>
<evidence type="ECO:0000256" key="6">
    <source>
        <dbReference type="ARBA" id="ARBA00022771"/>
    </source>
</evidence>
<feature type="domain" description="C2H2-type" evidence="14">
    <location>
        <begin position="598"/>
        <end position="625"/>
    </location>
</feature>
<keyword evidence="6 12" id="KW-0863">Zinc-finger</keyword>
<dbReference type="InterPro" id="IPR013087">
    <property type="entry name" value="Znf_C2H2_type"/>
</dbReference>
<feature type="compositionally biased region" description="Polar residues" evidence="13">
    <location>
        <begin position="297"/>
        <end position="309"/>
    </location>
</feature>
<evidence type="ECO:0000256" key="2">
    <source>
        <dbReference type="ARBA" id="ARBA00004123"/>
    </source>
</evidence>
<comment type="function">
    <text evidence="1">May be involved in transcriptional regulation.</text>
</comment>
<keyword evidence="5" id="KW-0677">Repeat</keyword>
<dbReference type="CDD" id="cd07936">
    <property type="entry name" value="SCAN"/>
    <property type="match status" value="1"/>
</dbReference>
<comment type="similarity">
    <text evidence="3">Belongs to the krueppel C2H2-type zinc-finger protein family.</text>
</comment>
<evidence type="ECO:0000313" key="17">
    <source>
        <dbReference type="Proteomes" id="UP001178461"/>
    </source>
</evidence>
<keyword evidence="7" id="KW-0862">Zinc</keyword>
<feature type="domain" description="C2H2-type" evidence="14">
    <location>
        <begin position="570"/>
        <end position="597"/>
    </location>
</feature>
<keyword evidence="11" id="KW-0539">Nucleus</keyword>
<dbReference type="FunFam" id="3.30.160.60:FF:001134">
    <property type="entry name" value="Zinc finger protein 70"/>
    <property type="match status" value="1"/>
</dbReference>
<dbReference type="Gene3D" id="3.30.160.60">
    <property type="entry name" value="Classic Zinc Finger"/>
    <property type="match status" value="8"/>
</dbReference>
<dbReference type="Gene3D" id="1.10.4020.10">
    <property type="entry name" value="DNA breaking-rejoining enzymes"/>
    <property type="match status" value="1"/>
</dbReference>
<proteinExistence type="inferred from homology"/>
<keyword evidence="10" id="KW-0804">Transcription</keyword>
<name>A0AA35JZI3_9SAUR</name>
<feature type="domain" description="C2H2-type" evidence="14">
    <location>
        <begin position="710"/>
        <end position="735"/>
    </location>
</feature>
<dbReference type="Pfam" id="PF00096">
    <property type="entry name" value="zf-C2H2"/>
    <property type="match status" value="8"/>
</dbReference>
<dbReference type="GO" id="GO:0002682">
    <property type="term" value="P:regulation of immune system process"/>
    <property type="evidence" value="ECO:0007669"/>
    <property type="project" value="TreeGrafter"/>
</dbReference>
<dbReference type="PROSITE" id="PS50157">
    <property type="entry name" value="ZINC_FINGER_C2H2_2"/>
    <property type="match status" value="8"/>
</dbReference>
<feature type="domain" description="C2H2-type" evidence="14">
    <location>
        <begin position="542"/>
        <end position="569"/>
    </location>
</feature>
<evidence type="ECO:0000256" key="13">
    <source>
        <dbReference type="SAM" id="MobiDB-lite"/>
    </source>
</evidence>
<evidence type="ECO:0000256" key="5">
    <source>
        <dbReference type="ARBA" id="ARBA00022737"/>
    </source>
</evidence>
<dbReference type="InterPro" id="IPR036236">
    <property type="entry name" value="Znf_C2H2_sf"/>
</dbReference>
<feature type="compositionally biased region" description="Basic and acidic residues" evidence="13">
    <location>
        <begin position="343"/>
        <end position="352"/>
    </location>
</feature>
<dbReference type="PANTHER" id="PTHR24399">
    <property type="entry name" value="ZINC FINGER AND BTB DOMAIN-CONTAINING"/>
    <property type="match status" value="1"/>
</dbReference>
<organism evidence="16 17">
    <name type="scientific">Podarcis lilfordi</name>
    <name type="common">Lilford's wall lizard</name>
    <dbReference type="NCBI Taxonomy" id="74358"/>
    <lineage>
        <taxon>Eukaryota</taxon>
        <taxon>Metazoa</taxon>
        <taxon>Chordata</taxon>
        <taxon>Craniata</taxon>
        <taxon>Vertebrata</taxon>
        <taxon>Euteleostomi</taxon>
        <taxon>Lepidosauria</taxon>
        <taxon>Squamata</taxon>
        <taxon>Bifurcata</taxon>
        <taxon>Unidentata</taxon>
        <taxon>Episquamata</taxon>
        <taxon>Laterata</taxon>
        <taxon>Lacertibaenia</taxon>
        <taxon>Lacertidae</taxon>
        <taxon>Podarcis</taxon>
    </lineage>
</organism>
<keyword evidence="17" id="KW-1185">Reference proteome</keyword>
<dbReference type="FunFam" id="3.30.160.60:FF:001442">
    <property type="entry name" value="zinc finger protein 696"/>
    <property type="match status" value="1"/>
</dbReference>